<dbReference type="AlphaFoldDB" id="A0A382II11"/>
<accession>A0A382II11</accession>
<reference evidence="1" key="1">
    <citation type="submission" date="2018-05" db="EMBL/GenBank/DDBJ databases">
        <authorList>
            <person name="Lanie J.A."/>
            <person name="Ng W.-L."/>
            <person name="Kazmierczak K.M."/>
            <person name="Andrzejewski T.M."/>
            <person name="Davidsen T.M."/>
            <person name="Wayne K.J."/>
            <person name="Tettelin H."/>
            <person name="Glass J.I."/>
            <person name="Rusch D."/>
            <person name="Podicherti R."/>
            <person name="Tsui H.-C.T."/>
            <person name="Winkler M.E."/>
        </authorList>
    </citation>
    <scope>NUCLEOTIDE SEQUENCE</scope>
</reference>
<name>A0A382II11_9ZZZZ</name>
<proteinExistence type="predicted"/>
<dbReference type="EMBL" id="UINC01067020">
    <property type="protein sequence ID" value="SVB98291.1"/>
    <property type="molecule type" value="Genomic_DNA"/>
</dbReference>
<sequence length="102" mass="11497">MILDLTEIHSKPGTSFLNSFKNTFMVGIRNREANSSSLHNMYVRAFDVEDALAIADEVVKPFDMIVKEVIRPGDEIFGLVEGDADPLPLLRDGTLHKNIYEF</sequence>
<organism evidence="1">
    <name type="scientific">marine metagenome</name>
    <dbReference type="NCBI Taxonomy" id="408172"/>
    <lineage>
        <taxon>unclassified sequences</taxon>
        <taxon>metagenomes</taxon>
        <taxon>ecological metagenomes</taxon>
    </lineage>
</organism>
<evidence type="ECO:0000313" key="1">
    <source>
        <dbReference type="EMBL" id="SVB98291.1"/>
    </source>
</evidence>
<gene>
    <name evidence="1" type="ORF">METZ01_LOCUS251145</name>
</gene>
<protein>
    <submittedName>
        <fullName evidence="1">Uncharacterized protein</fullName>
    </submittedName>
</protein>